<dbReference type="InterPro" id="IPR047112">
    <property type="entry name" value="RecG/Mfd"/>
</dbReference>
<evidence type="ECO:0000313" key="19">
    <source>
        <dbReference type="Proteomes" id="UP000005522"/>
    </source>
</evidence>
<dbReference type="InterPro" id="IPR011545">
    <property type="entry name" value="DEAD/DEAH_box_helicase_dom"/>
</dbReference>
<dbReference type="Proteomes" id="UP000005522">
    <property type="component" value="Chromosome"/>
</dbReference>
<keyword evidence="11" id="KW-0413">Isomerase</keyword>
<evidence type="ECO:0000256" key="14">
    <source>
        <dbReference type="ARBA" id="ARBA00048988"/>
    </source>
</evidence>
<dbReference type="GO" id="GO:0006281">
    <property type="term" value="P:DNA repair"/>
    <property type="evidence" value="ECO:0007669"/>
    <property type="project" value="UniProtKB-UniRule"/>
</dbReference>
<evidence type="ECO:0000259" key="17">
    <source>
        <dbReference type="PROSITE" id="PS51194"/>
    </source>
</evidence>
<dbReference type="CDD" id="cd04488">
    <property type="entry name" value="RecG_wedge_OBF"/>
    <property type="match status" value="1"/>
</dbReference>
<evidence type="ECO:0000256" key="12">
    <source>
        <dbReference type="ARBA" id="ARBA00034617"/>
    </source>
</evidence>
<keyword evidence="8" id="KW-0238">DNA-binding</keyword>
<proteinExistence type="inferred from homology"/>
<keyword evidence="9 15" id="KW-0233">DNA recombination</keyword>
<dbReference type="Gene3D" id="2.40.50.140">
    <property type="entry name" value="Nucleic acid-binding proteins"/>
    <property type="match status" value="1"/>
</dbReference>
<dbReference type="FunFam" id="3.40.50.300:FF:000391">
    <property type="entry name" value="ATP-dependent DNA helicase RecG"/>
    <property type="match status" value="1"/>
</dbReference>
<feature type="domain" description="Helicase C-terminal" evidence="17">
    <location>
        <begin position="450"/>
        <end position="596"/>
    </location>
</feature>
<dbReference type="InterPro" id="IPR004609">
    <property type="entry name" value="ATP-dep_DNA_helicase_RecG"/>
</dbReference>
<dbReference type="InterPro" id="IPR001650">
    <property type="entry name" value="Helicase_C-like"/>
</dbReference>
<keyword evidence="3 15" id="KW-0547">Nucleotide-binding</keyword>
<dbReference type="NCBIfam" id="TIGR00643">
    <property type="entry name" value="recG"/>
    <property type="match status" value="1"/>
</dbReference>
<evidence type="ECO:0000256" key="5">
    <source>
        <dbReference type="ARBA" id="ARBA00022801"/>
    </source>
</evidence>
<evidence type="ECO:0000313" key="18">
    <source>
        <dbReference type="EMBL" id="AIA55807.1"/>
    </source>
</evidence>
<dbReference type="EMBL" id="CP005986">
    <property type="protein sequence ID" value="AIA55807.1"/>
    <property type="molecule type" value="Genomic_DNA"/>
</dbReference>
<dbReference type="KEGG" id="acz:Acaty_c1949"/>
<evidence type="ECO:0000259" key="16">
    <source>
        <dbReference type="PROSITE" id="PS51192"/>
    </source>
</evidence>
<comment type="similarity">
    <text evidence="1 15">Belongs to the helicase family. RecG subfamily.</text>
</comment>
<evidence type="ECO:0000256" key="8">
    <source>
        <dbReference type="ARBA" id="ARBA00023125"/>
    </source>
</evidence>
<comment type="function">
    <text evidence="15">Plays a critical role in recombination and DNA repair. Helps process Holliday junction intermediates to mature products by catalyzing branch migration. Has replication fork regression activity, unwinds stalled or blocked replication forks to make a HJ that can be resolved. Has a DNA unwinding activity characteristic of a DNA helicase with 3'-5' polarity.</text>
</comment>
<evidence type="ECO:0000256" key="6">
    <source>
        <dbReference type="ARBA" id="ARBA00022806"/>
    </source>
</evidence>
<dbReference type="GO" id="GO:0016887">
    <property type="term" value="F:ATP hydrolysis activity"/>
    <property type="evidence" value="ECO:0007669"/>
    <property type="project" value="RHEA"/>
</dbReference>
<evidence type="ECO:0000256" key="15">
    <source>
        <dbReference type="RuleBase" id="RU363016"/>
    </source>
</evidence>
<dbReference type="InterPro" id="IPR014001">
    <property type="entry name" value="Helicase_ATP-bd"/>
</dbReference>
<dbReference type="Pfam" id="PF19833">
    <property type="entry name" value="RecG_dom3_C"/>
    <property type="match status" value="1"/>
</dbReference>
<dbReference type="GO" id="GO:0006310">
    <property type="term" value="P:DNA recombination"/>
    <property type="evidence" value="ECO:0007669"/>
    <property type="project" value="UniProtKB-UniRule"/>
</dbReference>
<dbReference type="Pfam" id="PF17191">
    <property type="entry name" value="RecG_wedge"/>
    <property type="match status" value="1"/>
</dbReference>
<dbReference type="EC" id="5.6.2.4" evidence="13 15"/>
<dbReference type="AlphaFoldDB" id="A0A060A102"/>
<dbReference type="GO" id="GO:0005524">
    <property type="term" value="F:ATP binding"/>
    <property type="evidence" value="ECO:0007669"/>
    <property type="project" value="UniProtKB-KW"/>
</dbReference>
<dbReference type="CDD" id="cd17992">
    <property type="entry name" value="DEXHc_RecG"/>
    <property type="match status" value="1"/>
</dbReference>
<dbReference type="PROSITE" id="PS51192">
    <property type="entry name" value="HELICASE_ATP_BIND_1"/>
    <property type="match status" value="1"/>
</dbReference>
<dbReference type="SUPFAM" id="SSF52540">
    <property type="entry name" value="P-loop containing nucleoside triphosphate hydrolases"/>
    <property type="match status" value="2"/>
</dbReference>
<dbReference type="HOGENOM" id="CLU_005122_7_1_6"/>
<dbReference type="NCBIfam" id="NF008163">
    <property type="entry name" value="PRK10917.1-1"/>
    <property type="match status" value="1"/>
</dbReference>
<dbReference type="Pfam" id="PF00271">
    <property type="entry name" value="Helicase_C"/>
    <property type="match status" value="1"/>
</dbReference>
<keyword evidence="10 15" id="KW-0234">DNA repair</keyword>
<dbReference type="SMART" id="SM00490">
    <property type="entry name" value="HELICc"/>
    <property type="match status" value="2"/>
</dbReference>
<protein>
    <recommendedName>
        <fullName evidence="2 15">ATP-dependent DNA helicase RecG</fullName>
        <ecNumber evidence="13 15">5.6.2.4</ecNumber>
    </recommendedName>
</protein>
<dbReference type="eggNOG" id="COG1200">
    <property type="taxonomic scope" value="Bacteria"/>
</dbReference>
<organism evidence="18 19">
    <name type="scientific">Acidithiobacillus caldus (strain ATCC 51756 / DSM 8584 / KU)</name>
    <dbReference type="NCBI Taxonomy" id="637389"/>
    <lineage>
        <taxon>Bacteria</taxon>
        <taxon>Pseudomonadati</taxon>
        <taxon>Pseudomonadota</taxon>
        <taxon>Acidithiobacillia</taxon>
        <taxon>Acidithiobacillales</taxon>
        <taxon>Acidithiobacillaceae</taxon>
        <taxon>Acidithiobacillus</taxon>
    </lineage>
</organism>
<dbReference type="SMART" id="SM00487">
    <property type="entry name" value="DEXDc"/>
    <property type="match status" value="1"/>
</dbReference>
<dbReference type="InterPro" id="IPR033454">
    <property type="entry name" value="RecG_wedge"/>
</dbReference>
<dbReference type="GO" id="GO:0043138">
    <property type="term" value="F:3'-5' DNA helicase activity"/>
    <property type="evidence" value="ECO:0007669"/>
    <property type="project" value="UniProtKB-EC"/>
</dbReference>
<comment type="catalytic activity">
    <reaction evidence="14 15">
        <text>ATP + H2O = ADP + phosphate + H(+)</text>
        <dbReference type="Rhea" id="RHEA:13065"/>
        <dbReference type="ChEBI" id="CHEBI:15377"/>
        <dbReference type="ChEBI" id="CHEBI:15378"/>
        <dbReference type="ChEBI" id="CHEBI:30616"/>
        <dbReference type="ChEBI" id="CHEBI:43474"/>
        <dbReference type="ChEBI" id="CHEBI:456216"/>
        <dbReference type="EC" id="5.6.2.4"/>
    </reaction>
</comment>
<dbReference type="InterPro" id="IPR045562">
    <property type="entry name" value="RecG_dom3_C"/>
</dbReference>
<dbReference type="SUPFAM" id="SSF50249">
    <property type="entry name" value="Nucleic acid-binding proteins"/>
    <property type="match status" value="1"/>
</dbReference>
<evidence type="ECO:0000256" key="9">
    <source>
        <dbReference type="ARBA" id="ARBA00023172"/>
    </source>
</evidence>
<dbReference type="Pfam" id="PF00270">
    <property type="entry name" value="DEAD"/>
    <property type="match status" value="1"/>
</dbReference>
<reference evidence="18 19" key="1">
    <citation type="journal article" date="2009" name="J. Bacteriol.">
        <title>Draft genome sequence of the extremely acidophilic bacterium Acidithiobacillus caldus ATCC 51756 reveals metabolic versatility in the genus Acidithiobacillus.</title>
        <authorList>
            <person name="Valdes J."/>
            <person name="Quatrini R."/>
            <person name="Hallberg K."/>
            <person name="Dopson M."/>
            <person name="Valenzuela P.D."/>
            <person name="Holmes D.S."/>
        </authorList>
    </citation>
    <scope>NUCLEOTIDE SEQUENCE [LARGE SCALE GENOMIC DNA]</scope>
    <source>
        <strain evidence="19">ATCC 51756 / DSM 8584 / KU</strain>
    </source>
</reference>
<accession>A0A060A102</accession>
<name>A0A060A102_ACICK</name>
<dbReference type="InterPro" id="IPR012340">
    <property type="entry name" value="NA-bd_OB-fold"/>
</dbReference>
<evidence type="ECO:0000256" key="3">
    <source>
        <dbReference type="ARBA" id="ARBA00022741"/>
    </source>
</evidence>
<dbReference type="Gene3D" id="3.40.50.300">
    <property type="entry name" value="P-loop containing nucleotide triphosphate hydrolases"/>
    <property type="match status" value="2"/>
</dbReference>
<evidence type="ECO:0000256" key="1">
    <source>
        <dbReference type="ARBA" id="ARBA00007504"/>
    </source>
</evidence>
<evidence type="ECO:0000256" key="11">
    <source>
        <dbReference type="ARBA" id="ARBA00023235"/>
    </source>
</evidence>
<evidence type="ECO:0000256" key="10">
    <source>
        <dbReference type="ARBA" id="ARBA00023204"/>
    </source>
</evidence>
<dbReference type="InterPro" id="IPR027417">
    <property type="entry name" value="P-loop_NTPase"/>
</dbReference>
<sequence>MAARLAPLGIVRVEDLLFHLPSRYQDRRQLHAMGRLQAGQEAAVLGEILDIRPQPGRRPQWCVVLGDDRGAVLQLRFFHWVGVMRSQWRPGRRLWCFGEVRVGGNGLEMVHPEWQLADTPDFCLPDRLTPFYPSVAGITQAHWRAWTDAALALSDELLDPLLHLLPAGWPSLKASLYRLHRSADAVPGDADPARQRLALDELLAHYLALREERRLRRCLPAPVLAAPGAYWERLRQTLPFVPTAAQLRVIAEIRADLGATAPMRRLVQGDVGSGKTLVAVAALLQAVEAGYQVALMAPTEILARQLHQRLEDWLQNLGLRAGLLLGSCSAKERRPLLRALADGELAIVCGTQALFQEGVDYARLGLVIIDEQHRFGVEQRRRLMAKGSMPHLLILTATPIPRTLAMTLHADLDLSVIDSLPPGRQPVATVVLPDTRRDELIARMRNVLAEGRQIYWVCQLIENSELLELQAAEDSYTELCRALPEVRIGLVHGRLPAEEKQRRMRDFVGGATQILVATTVIEVGVDVPAASLMIIEHAERLGLSQLHQLRGRVGRGATQSACILLYRPPLSARARQRLQVIRSSHDGFFIARKDLEMRGPGELLGVRQSGERALRVADPLRDEALLEIVPDLGENLLRTQPEAAGVLIRRWLGSSVAYGDVG</sequence>
<evidence type="ECO:0000256" key="13">
    <source>
        <dbReference type="ARBA" id="ARBA00034808"/>
    </source>
</evidence>
<dbReference type="NCBIfam" id="NF008168">
    <property type="entry name" value="PRK10917.2-2"/>
    <property type="match status" value="1"/>
</dbReference>
<dbReference type="PROSITE" id="PS51194">
    <property type="entry name" value="HELICASE_CTER"/>
    <property type="match status" value="1"/>
</dbReference>
<feature type="domain" description="Helicase ATP-binding" evidence="16">
    <location>
        <begin position="256"/>
        <end position="417"/>
    </location>
</feature>
<dbReference type="PANTHER" id="PTHR47964">
    <property type="entry name" value="ATP-DEPENDENT DNA HELICASE HOMOLOG RECG, CHLOROPLASTIC"/>
    <property type="match status" value="1"/>
</dbReference>
<evidence type="ECO:0000256" key="7">
    <source>
        <dbReference type="ARBA" id="ARBA00022840"/>
    </source>
</evidence>
<comment type="catalytic activity">
    <reaction evidence="12 15">
        <text>Couples ATP hydrolysis with the unwinding of duplex DNA by translocating in the 3'-5' direction.</text>
        <dbReference type="EC" id="5.6.2.4"/>
    </reaction>
</comment>
<evidence type="ECO:0000256" key="2">
    <source>
        <dbReference type="ARBA" id="ARBA00017846"/>
    </source>
</evidence>
<gene>
    <name evidence="18" type="ORF">Acaty_c1949</name>
</gene>
<dbReference type="GO" id="GO:0003677">
    <property type="term" value="F:DNA binding"/>
    <property type="evidence" value="ECO:0007669"/>
    <property type="project" value="UniProtKB-KW"/>
</dbReference>
<keyword evidence="5 15" id="KW-0378">Hydrolase</keyword>
<keyword evidence="6 15" id="KW-0347">Helicase</keyword>
<keyword evidence="7 15" id="KW-0067">ATP-binding</keyword>
<dbReference type="PANTHER" id="PTHR47964:SF1">
    <property type="entry name" value="ATP-DEPENDENT DNA HELICASE HOMOLOG RECG, CHLOROPLASTIC"/>
    <property type="match status" value="1"/>
</dbReference>
<keyword evidence="4 15" id="KW-0227">DNA damage</keyword>
<evidence type="ECO:0000256" key="4">
    <source>
        <dbReference type="ARBA" id="ARBA00022763"/>
    </source>
</evidence>